<name>A0A0D1YJH7_9EURO</name>
<proteinExistence type="predicted"/>
<protein>
    <submittedName>
        <fullName evidence="1">Uncharacterized protein</fullName>
    </submittedName>
</protein>
<dbReference type="GeneID" id="27334996"/>
<keyword evidence="2" id="KW-1185">Reference proteome</keyword>
<evidence type="ECO:0000313" key="1">
    <source>
        <dbReference type="EMBL" id="KIW15126.1"/>
    </source>
</evidence>
<dbReference type="VEuPathDB" id="FungiDB:PV08_07913"/>
<dbReference type="AlphaFoldDB" id="A0A0D1YJH7"/>
<gene>
    <name evidence="1" type="ORF">PV08_07913</name>
</gene>
<dbReference type="OrthoDB" id="4142672at2759"/>
<sequence length="386" mass="42987">MSIPPTLTATDSQKLADLPNEVIGQIFECLIPRRSTPNPFKYRKIKSTRRAVKVDDWDKFIFISGNEPCTHDIVYIRFSGIRVARAPRRAVFSVLAQPSHARTISITSFANFAATCRRFSSRARELYTRRSFILTVSNHGVVFEGLRNAFPLQTFAVLPEALGSVEPTWAMVDPLSKRITKVPRNTIPGNVAFRRFSAVFKDLHTLRIHTDIDMEQGQNKKTAIFLSQIGGFLLYTRIDGAAISGGLYRIPSSLRSSVRSTKGQPATVAEACLLEVSTALGAFMTCLQQFLNKHNARRNMHPTILDTQPLKLKISVDADGKDGMLWGAKVVTDSWGRTITATCDFGSFEGFCEGLQHRLFDSSATLPNQFPDLNRYVCQLGLPLPS</sequence>
<reference evidence="1 2" key="1">
    <citation type="submission" date="2015-01" db="EMBL/GenBank/DDBJ databases">
        <title>The Genome Sequence of Exophiala spinifera CBS89968.</title>
        <authorList>
            <consortium name="The Broad Institute Genomics Platform"/>
            <person name="Cuomo C."/>
            <person name="de Hoog S."/>
            <person name="Gorbushina A."/>
            <person name="Stielow B."/>
            <person name="Teixiera M."/>
            <person name="Abouelleil A."/>
            <person name="Chapman S.B."/>
            <person name="Priest M."/>
            <person name="Young S.K."/>
            <person name="Wortman J."/>
            <person name="Nusbaum C."/>
            <person name="Birren B."/>
        </authorList>
    </citation>
    <scope>NUCLEOTIDE SEQUENCE [LARGE SCALE GENOMIC DNA]</scope>
    <source>
        <strain evidence="1 2">CBS 89968</strain>
    </source>
</reference>
<organism evidence="1 2">
    <name type="scientific">Exophiala spinifera</name>
    <dbReference type="NCBI Taxonomy" id="91928"/>
    <lineage>
        <taxon>Eukaryota</taxon>
        <taxon>Fungi</taxon>
        <taxon>Dikarya</taxon>
        <taxon>Ascomycota</taxon>
        <taxon>Pezizomycotina</taxon>
        <taxon>Eurotiomycetes</taxon>
        <taxon>Chaetothyriomycetidae</taxon>
        <taxon>Chaetothyriales</taxon>
        <taxon>Herpotrichiellaceae</taxon>
        <taxon>Exophiala</taxon>
    </lineage>
</organism>
<accession>A0A0D1YJH7</accession>
<evidence type="ECO:0000313" key="2">
    <source>
        <dbReference type="Proteomes" id="UP000053328"/>
    </source>
</evidence>
<dbReference type="HOGENOM" id="CLU_679782_0_0_1"/>
<dbReference type="Proteomes" id="UP000053328">
    <property type="component" value="Unassembled WGS sequence"/>
</dbReference>
<dbReference type="EMBL" id="KN847496">
    <property type="protein sequence ID" value="KIW15126.1"/>
    <property type="molecule type" value="Genomic_DNA"/>
</dbReference>
<dbReference type="RefSeq" id="XP_016235342.1">
    <property type="nucleotide sequence ID" value="XM_016382240.1"/>
</dbReference>